<evidence type="ECO:0000256" key="1">
    <source>
        <dbReference type="ARBA" id="ARBA00007705"/>
    </source>
</evidence>
<dbReference type="PROSITE" id="PS00447">
    <property type="entry name" value="DNA_POLYMERASE_A"/>
    <property type="match status" value="1"/>
</dbReference>
<dbReference type="PRINTS" id="PR00868">
    <property type="entry name" value="DNAPOLI"/>
</dbReference>
<evidence type="ECO:0000259" key="11">
    <source>
        <dbReference type="Pfam" id="PF00476"/>
    </source>
</evidence>
<evidence type="ECO:0000256" key="3">
    <source>
        <dbReference type="ARBA" id="ARBA00012417"/>
    </source>
</evidence>
<reference evidence="12 13" key="1">
    <citation type="submission" date="2024-02" db="EMBL/GenBank/DDBJ databases">
        <title>Bacteria isolated from the canopy kelp, Nereocystis luetkeana.</title>
        <authorList>
            <person name="Pfister C.A."/>
            <person name="Younker I.T."/>
            <person name="Light S.H."/>
        </authorList>
    </citation>
    <scope>NUCLEOTIDE SEQUENCE [LARGE SCALE GENOMIC DNA]</scope>
    <source>
        <strain evidence="12 13">TI.2.07</strain>
    </source>
</reference>
<evidence type="ECO:0000256" key="2">
    <source>
        <dbReference type="ARBA" id="ARBA00011541"/>
    </source>
</evidence>
<dbReference type="InterPro" id="IPR043502">
    <property type="entry name" value="DNA/RNA_pol_sf"/>
</dbReference>
<evidence type="ECO:0000256" key="10">
    <source>
        <dbReference type="ARBA" id="ARBA00049244"/>
    </source>
</evidence>
<comment type="catalytic activity">
    <reaction evidence="10">
        <text>DNA(n) + a 2'-deoxyribonucleoside 5'-triphosphate = DNA(n+1) + diphosphate</text>
        <dbReference type="Rhea" id="RHEA:22508"/>
        <dbReference type="Rhea" id="RHEA-COMP:17339"/>
        <dbReference type="Rhea" id="RHEA-COMP:17340"/>
        <dbReference type="ChEBI" id="CHEBI:33019"/>
        <dbReference type="ChEBI" id="CHEBI:61560"/>
        <dbReference type="ChEBI" id="CHEBI:173112"/>
        <dbReference type="EC" id="2.7.7.7"/>
    </reaction>
</comment>
<dbReference type="InterPro" id="IPR002298">
    <property type="entry name" value="DNA_polymerase_A"/>
</dbReference>
<dbReference type="EMBL" id="JBAKBA010000343">
    <property type="protein sequence ID" value="MEL0661137.1"/>
    <property type="molecule type" value="Genomic_DNA"/>
</dbReference>
<comment type="caution">
    <text evidence="12">The sequence shown here is derived from an EMBL/GenBank/DDBJ whole genome shotgun (WGS) entry which is preliminary data.</text>
</comment>
<keyword evidence="13" id="KW-1185">Reference proteome</keyword>
<comment type="similarity">
    <text evidence="1">Belongs to the DNA polymerase type-A family.</text>
</comment>
<dbReference type="PANTHER" id="PTHR10133:SF27">
    <property type="entry name" value="DNA POLYMERASE NU"/>
    <property type="match status" value="1"/>
</dbReference>
<evidence type="ECO:0000256" key="6">
    <source>
        <dbReference type="ARBA" id="ARBA00022695"/>
    </source>
</evidence>
<proteinExistence type="inferred from homology"/>
<dbReference type="Proteomes" id="UP001366060">
    <property type="component" value="Unassembled WGS sequence"/>
</dbReference>
<keyword evidence="9" id="KW-0238">DNA-binding</keyword>
<sequence length="72" mass="7949">AEGLLRAFSTGIDIHKATAAEVFSFGLDEVTVDQRRSAKEINFGLIYGMSSFGLAKELKIDRLEALTYMDGY</sequence>
<dbReference type="Pfam" id="PF00476">
    <property type="entry name" value="DNA_pol_A"/>
    <property type="match status" value="1"/>
</dbReference>
<gene>
    <name evidence="12" type="ORF">V6255_18735</name>
</gene>
<keyword evidence="6" id="KW-0548">Nucleotidyltransferase</keyword>
<evidence type="ECO:0000256" key="4">
    <source>
        <dbReference type="ARBA" id="ARBA00020311"/>
    </source>
</evidence>
<dbReference type="RefSeq" id="WP_341629455.1">
    <property type="nucleotide sequence ID" value="NZ_JBAKBA010000343.1"/>
</dbReference>
<name>A0ABU9HGV6_9GAMM</name>
<dbReference type="SUPFAM" id="SSF56672">
    <property type="entry name" value="DNA/RNA polymerases"/>
    <property type="match status" value="1"/>
</dbReference>
<feature type="non-terminal residue" evidence="12">
    <location>
        <position position="72"/>
    </location>
</feature>
<dbReference type="PANTHER" id="PTHR10133">
    <property type="entry name" value="DNA POLYMERASE I"/>
    <property type="match status" value="1"/>
</dbReference>
<accession>A0ABU9HGV6</accession>
<keyword evidence="7" id="KW-0235">DNA replication</keyword>
<evidence type="ECO:0000313" key="12">
    <source>
        <dbReference type="EMBL" id="MEL0661137.1"/>
    </source>
</evidence>
<dbReference type="InterPro" id="IPR019760">
    <property type="entry name" value="DNA-dir_DNA_pol_A_CS"/>
</dbReference>
<feature type="non-terminal residue" evidence="12">
    <location>
        <position position="1"/>
    </location>
</feature>
<keyword evidence="5" id="KW-0808">Transferase</keyword>
<evidence type="ECO:0000256" key="9">
    <source>
        <dbReference type="ARBA" id="ARBA00023125"/>
    </source>
</evidence>
<keyword evidence="8" id="KW-0239">DNA-directed DNA polymerase</keyword>
<evidence type="ECO:0000256" key="5">
    <source>
        <dbReference type="ARBA" id="ARBA00022679"/>
    </source>
</evidence>
<dbReference type="Gene3D" id="1.10.150.20">
    <property type="entry name" value="5' to 3' exonuclease, C-terminal subdomain"/>
    <property type="match status" value="1"/>
</dbReference>
<feature type="domain" description="DNA-directed DNA polymerase family A palm" evidence="11">
    <location>
        <begin position="2"/>
        <end position="72"/>
    </location>
</feature>
<evidence type="ECO:0000256" key="8">
    <source>
        <dbReference type="ARBA" id="ARBA00022932"/>
    </source>
</evidence>
<organism evidence="12 13">
    <name type="scientific">Psychromonas arctica</name>
    <dbReference type="NCBI Taxonomy" id="168275"/>
    <lineage>
        <taxon>Bacteria</taxon>
        <taxon>Pseudomonadati</taxon>
        <taxon>Pseudomonadota</taxon>
        <taxon>Gammaproteobacteria</taxon>
        <taxon>Alteromonadales</taxon>
        <taxon>Psychromonadaceae</taxon>
        <taxon>Psychromonas</taxon>
    </lineage>
</organism>
<dbReference type="InterPro" id="IPR001098">
    <property type="entry name" value="DNA-dir_DNA_pol_A_palm_dom"/>
</dbReference>
<evidence type="ECO:0000256" key="7">
    <source>
        <dbReference type="ARBA" id="ARBA00022705"/>
    </source>
</evidence>
<protein>
    <recommendedName>
        <fullName evidence="4">DNA polymerase I</fullName>
        <ecNumber evidence="3">2.7.7.7</ecNumber>
    </recommendedName>
</protein>
<comment type="subunit">
    <text evidence="2">Single-chain monomer with multiple functions.</text>
</comment>
<evidence type="ECO:0000313" key="13">
    <source>
        <dbReference type="Proteomes" id="UP001366060"/>
    </source>
</evidence>
<dbReference type="EC" id="2.7.7.7" evidence="3"/>